<dbReference type="OrthoDB" id="7537227at2759"/>
<dbReference type="GO" id="GO:0015031">
    <property type="term" value="P:protein transport"/>
    <property type="evidence" value="ECO:0007669"/>
    <property type="project" value="UniProtKB-KW"/>
</dbReference>
<reference evidence="4 5" key="1">
    <citation type="submission" date="2014-04" db="EMBL/GenBank/DDBJ databases">
        <authorList>
            <consortium name="DOE Joint Genome Institute"/>
            <person name="Kuo A."/>
            <person name="Girlanda M."/>
            <person name="Perotto S."/>
            <person name="Kohler A."/>
            <person name="Nagy L.G."/>
            <person name="Floudas D."/>
            <person name="Copeland A."/>
            <person name="Barry K.W."/>
            <person name="Cichocki N."/>
            <person name="Veneault-Fourrey C."/>
            <person name="LaButti K."/>
            <person name="Lindquist E.A."/>
            <person name="Lipzen A."/>
            <person name="Lundell T."/>
            <person name="Morin E."/>
            <person name="Murat C."/>
            <person name="Sun H."/>
            <person name="Tunlid A."/>
            <person name="Henrissat B."/>
            <person name="Grigoriev I.V."/>
            <person name="Hibbett D.S."/>
            <person name="Martin F."/>
            <person name="Nordberg H.P."/>
            <person name="Cantor M.N."/>
            <person name="Hua S.X."/>
        </authorList>
    </citation>
    <scope>NUCLEOTIDE SEQUENCE [LARGE SCALE GENOMIC DNA]</scope>
    <source>
        <strain evidence="4 5">MUT 4182</strain>
    </source>
</reference>
<keyword evidence="2" id="KW-0813">Transport</keyword>
<reference evidence="5" key="2">
    <citation type="submission" date="2015-01" db="EMBL/GenBank/DDBJ databases">
        <title>Evolutionary Origins and Diversification of the Mycorrhizal Mutualists.</title>
        <authorList>
            <consortium name="DOE Joint Genome Institute"/>
            <consortium name="Mycorrhizal Genomics Consortium"/>
            <person name="Kohler A."/>
            <person name="Kuo A."/>
            <person name="Nagy L.G."/>
            <person name="Floudas D."/>
            <person name="Copeland A."/>
            <person name="Barry K.W."/>
            <person name="Cichocki N."/>
            <person name="Veneault-Fourrey C."/>
            <person name="LaButti K."/>
            <person name="Lindquist E.A."/>
            <person name="Lipzen A."/>
            <person name="Lundell T."/>
            <person name="Morin E."/>
            <person name="Murat C."/>
            <person name="Riley R."/>
            <person name="Ohm R."/>
            <person name="Sun H."/>
            <person name="Tunlid A."/>
            <person name="Henrissat B."/>
            <person name="Grigoriev I.V."/>
            <person name="Hibbett D.S."/>
            <person name="Martin F."/>
        </authorList>
    </citation>
    <scope>NUCLEOTIDE SEQUENCE [LARGE SCALE GENOMIC DNA]</scope>
    <source>
        <strain evidence="5">MUT 4182</strain>
    </source>
</reference>
<dbReference type="Proteomes" id="UP000054248">
    <property type="component" value="Unassembled WGS sequence"/>
</dbReference>
<dbReference type="EMBL" id="KN822950">
    <property type="protein sequence ID" value="KIO33193.1"/>
    <property type="molecule type" value="Genomic_DNA"/>
</dbReference>
<keyword evidence="3" id="KW-0653">Protein transport</keyword>
<evidence type="ECO:0000313" key="5">
    <source>
        <dbReference type="Proteomes" id="UP000054248"/>
    </source>
</evidence>
<evidence type="ECO:0000256" key="1">
    <source>
        <dbReference type="ARBA" id="ARBA00010394"/>
    </source>
</evidence>
<dbReference type="Pfam" id="PF00514">
    <property type="entry name" value="Arm"/>
    <property type="match status" value="1"/>
</dbReference>
<dbReference type="HOGENOM" id="CLU_018084_7_0_1"/>
<sequence>MAEETFRDVRAGITGLTLQGVSEIQASLTEKWKVPEDLVLGFNSEDPQIRKASVIKIRQILQNLPPSTAVQPVIDTGLVPDIVSLLDSEVISLQGEAAWIVTMLASGTIRRTERVVNAGAVPRLIILFESRNVDAASQAVWALGKILADPARLRGRVEEEGGVAALVKLVDRGKADFEKVQRTAVWAIFRYLNPQVSSKLPIARIKHVILCLARYIRETPVNEENMQSIKNAVQALERTRRHRLQHTDFIATAVLSCLGYLVGGGDDDSTDAAVDAGLLPGLLVSLESKNRDLCGLALWNPSHVAGGSYSQVHALLDSGLLKPVVRVLMDDQEPTSCRGEACQTISSLTSKVLRDDKVVQAFIKERCVEALSATLLIPGHRAKELAVSGITNVLQLKPPRWMEAEKYPLNILRSASGPQNLRAVRDSRDVDDEKIKRECQDLLTRYFPDCSRRARV</sequence>
<comment type="similarity">
    <text evidence="1">Belongs to the importin alpha family.</text>
</comment>
<evidence type="ECO:0000313" key="4">
    <source>
        <dbReference type="EMBL" id="KIO33193.1"/>
    </source>
</evidence>
<dbReference type="PANTHER" id="PTHR23316">
    <property type="entry name" value="IMPORTIN ALPHA"/>
    <property type="match status" value="1"/>
</dbReference>
<dbReference type="Gene3D" id="1.25.10.10">
    <property type="entry name" value="Leucine-rich Repeat Variant"/>
    <property type="match status" value="1"/>
</dbReference>
<dbReference type="AlphaFoldDB" id="A0A0C3LGU6"/>
<dbReference type="InterPro" id="IPR016024">
    <property type="entry name" value="ARM-type_fold"/>
</dbReference>
<gene>
    <name evidence="4" type="ORF">M407DRAFT_18047</name>
</gene>
<dbReference type="SMART" id="SM00185">
    <property type="entry name" value="ARM"/>
    <property type="match status" value="5"/>
</dbReference>
<accession>A0A0C3LGU6</accession>
<proteinExistence type="inferred from homology"/>
<keyword evidence="5" id="KW-1185">Reference proteome</keyword>
<dbReference type="STRING" id="1051891.A0A0C3LGU6"/>
<name>A0A0C3LGU6_9AGAM</name>
<protein>
    <recommendedName>
        <fullName evidence="6">Importin subunit alpha</fullName>
    </recommendedName>
</protein>
<dbReference type="InterPro" id="IPR000225">
    <property type="entry name" value="Armadillo"/>
</dbReference>
<dbReference type="SUPFAM" id="SSF48371">
    <property type="entry name" value="ARM repeat"/>
    <property type="match status" value="1"/>
</dbReference>
<organism evidence="4 5">
    <name type="scientific">Tulasnella calospora MUT 4182</name>
    <dbReference type="NCBI Taxonomy" id="1051891"/>
    <lineage>
        <taxon>Eukaryota</taxon>
        <taxon>Fungi</taxon>
        <taxon>Dikarya</taxon>
        <taxon>Basidiomycota</taxon>
        <taxon>Agaricomycotina</taxon>
        <taxon>Agaricomycetes</taxon>
        <taxon>Cantharellales</taxon>
        <taxon>Tulasnellaceae</taxon>
        <taxon>Tulasnella</taxon>
    </lineage>
</organism>
<evidence type="ECO:0000256" key="2">
    <source>
        <dbReference type="ARBA" id="ARBA00022448"/>
    </source>
</evidence>
<evidence type="ECO:0000256" key="3">
    <source>
        <dbReference type="ARBA" id="ARBA00022927"/>
    </source>
</evidence>
<dbReference type="InterPro" id="IPR011989">
    <property type="entry name" value="ARM-like"/>
</dbReference>
<evidence type="ECO:0008006" key="6">
    <source>
        <dbReference type="Google" id="ProtNLM"/>
    </source>
</evidence>